<keyword evidence="1" id="KW-1133">Transmembrane helix</keyword>
<comment type="caution">
    <text evidence="2">The sequence shown here is derived from an EMBL/GenBank/DDBJ whole genome shotgun (WGS) entry which is preliminary data.</text>
</comment>
<accession>A0ABW1U1R0</accession>
<evidence type="ECO:0000256" key="1">
    <source>
        <dbReference type="SAM" id="Phobius"/>
    </source>
</evidence>
<sequence length="98" mass="10548">MLTLAVTVKLLAEIALLALAAQGLVGLLSGAAKDRNPIYRLLQLVAKPWVSAARWFSPRIVLDRHVPLVAFFALLLLWAAATITKISICLQIGVASCQ</sequence>
<evidence type="ECO:0000313" key="3">
    <source>
        <dbReference type="Proteomes" id="UP001596270"/>
    </source>
</evidence>
<dbReference type="RefSeq" id="WP_371439543.1">
    <property type="nucleotide sequence ID" value="NZ_JBHSRS010000084.1"/>
</dbReference>
<gene>
    <name evidence="2" type="ORF">ACFQND_21255</name>
</gene>
<dbReference type="Proteomes" id="UP001596270">
    <property type="component" value="Unassembled WGS sequence"/>
</dbReference>
<protein>
    <recommendedName>
        <fullName evidence="4">YggT family protein</fullName>
    </recommendedName>
</protein>
<organism evidence="2 3">
    <name type="scientific">Polaromonas aquatica</name>
    <dbReference type="NCBI Taxonomy" id="332657"/>
    <lineage>
        <taxon>Bacteria</taxon>
        <taxon>Pseudomonadati</taxon>
        <taxon>Pseudomonadota</taxon>
        <taxon>Betaproteobacteria</taxon>
        <taxon>Burkholderiales</taxon>
        <taxon>Comamonadaceae</taxon>
        <taxon>Polaromonas</taxon>
    </lineage>
</organism>
<evidence type="ECO:0000313" key="2">
    <source>
        <dbReference type="EMBL" id="MFC6283764.1"/>
    </source>
</evidence>
<dbReference type="EMBL" id="JBHSRS010000084">
    <property type="protein sequence ID" value="MFC6283764.1"/>
    <property type="molecule type" value="Genomic_DNA"/>
</dbReference>
<proteinExistence type="predicted"/>
<keyword evidence="3" id="KW-1185">Reference proteome</keyword>
<keyword evidence="1" id="KW-0812">Transmembrane</keyword>
<keyword evidence="1" id="KW-0472">Membrane</keyword>
<evidence type="ECO:0008006" key="4">
    <source>
        <dbReference type="Google" id="ProtNLM"/>
    </source>
</evidence>
<feature type="transmembrane region" description="Helical" evidence="1">
    <location>
        <begin position="65"/>
        <end position="83"/>
    </location>
</feature>
<reference evidence="3" key="1">
    <citation type="journal article" date="2019" name="Int. J. Syst. Evol. Microbiol.">
        <title>The Global Catalogue of Microorganisms (GCM) 10K type strain sequencing project: providing services to taxonomists for standard genome sequencing and annotation.</title>
        <authorList>
            <consortium name="The Broad Institute Genomics Platform"/>
            <consortium name="The Broad Institute Genome Sequencing Center for Infectious Disease"/>
            <person name="Wu L."/>
            <person name="Ma J."/>
        </authorList>
    </citation>
    <scope>NUCLEOTIDE SEQUENCE [LARGE SCALE GENOMIC DNA]</scope>
    <source>
        <strain evidence="3">CCUG 39402</strain>
    </source>
</reference>
<name>A0ABW1U1R0_9BURK</name>